<dbReference type="Pfam" id="PF13524">
    <property type="entry name" value="Glyco_trans_1_2"/>
    <property type="match status" value="1"/>
</dbReference>
<comment type="caution">
    <text evidence="2">The sequence shown here is derived from an EMBL/GenBank/DDBJ whole genome shotgun (WGS) entry which is preliminary data.</text>
</comment>
<dbReference type="EMBL" id="LWQU01000134">
    <property type="protein sequence ID" value="OAN50873.1"/>
    <property type="molecule type" value="Genomic_DNA"/>
</dbReference>
<dbReference type="STRING" id="1437059.A6A05_11410"/>
<evidence type="ECO:0000313" key="3">
    <source>
        <dbReference type="Proteomes" id="UP000078543"/>
    </source>
</evidence>
<accession>A0A178MQT1</accession>
<proteinExistence type="predicted"/>
<dbReference type="InterPro" id="IPR055259">
    <property type="entry name" value="YkvP/CgeB_Glyco_trans-like"/>
</dbReference>
<dbReference type="Proteomes" id="UP000078543">
    <property type="component" value="Unassembled WGS sequence"/>
</dbReference>
<feature type="domain" description="Spore protein YkvP/CgeB glycosyl transferase-like" evidence="1">
    <location>
        <begin position="453"/>
        <end position="526"/>
    </location>
</feature>
<gene>
    <name evidence="2" type="ORF">A6A05_11410</name>
</gene>
<dbReference type="RefSeq" id="WP_068499797.1">
    <property type="nucleotide sequence ID" value="NZ_LWQU01000134.1"/>
</dbReference>
<protein>
    <recommendedName>
        <fullName evidence="1">Spore protein YkvP/CgeB glycosyl transferase-like domain-containing protein</fullName>
    </recommendedName>
</protein>
<keyword evidence="3" id="KW-1185">Reference proteome</keyword>
<evidence type="ECO:0000313" key="2">
    <source>
        <dbReference type="EMBL" id="OAN50873.1"/>
    </source>
</evidence>
<sequence length="571" mass="61558">MVDDEVLKRWRHDVLEAGGGPQAWLELAGGLAGQGLLDGGAIPALLTGLTQFPDDGSLLKALALHEFRAGLDDAARARLAELATFDAEAALLRLRIDQASGAIARDDMVRAAGLVINVTPWGEPHEEFVRLCREAGFHDLGVQLVSQWLQHRGATVWAYLRAGEMMLEAGQMAAAIPVLLDLWQQRYLVSADIGPWTGIPDDTPADEARVIEAISHAFAIPESELPIHPLPDHGHDPARVSVLYVGSERTGAGLDAQNDLAAHFKAAALAAGGQCSVWLDSVLAAPWGRRCGDALAQARRQAFVAELDRARPDIVLFDVQALPGGRSLSIDEMTDLKQRFGFRLVFVSRDTLRATHGLIEAWARVADKILLFDPNAYVFTDRAAADLGARSLAIPVPALGPPFAPIDAPAEHQLLFVGSTSGPHRSYLVAGLAAADIGLEAVIGRRRHQIAPDRESYARLLASSRAVVNVAAHAYGDGGSLVTGRVWETIGAGSLLFEQLYEGSSRFFAPWRHFVPWSEPADIIRRWRGCCPATRNCVPRSPARPATGPNAITARTGCGKPYSATLWLERP</sequence>
<name>A0A178MQT1_9PROT</name>
<reference evidence="2 3" key="1">
    <citation type="submission" date="2016-04" db="EMBL/GenBank/DDBJ databases">
        <title>Draft genome sequence of freshwater magnetotactic bacteria Magnetospirillum marisnigri SP-1 and Magnetospirillum moscoviense BB-1.</title>
        <authorList>
            <person name="Koziaeva V."/>
            <person name="Dziuba M.V."/>
            <person name="Ivanov T.M."/>
            <person name="Kuznetsov B."/>
            <person name="Grouzdev D.S."/>
        </authorList>
    </citation>
    <scope>NUCLEOTIDE SEQUENCE [LARGE SCALE GENOMIC DNA]</scope>
    <source>
        <strain evidence="2 3">BB-1</strain>
    </source>
</reference>
<dbReference type="AlphaFoldDB" id="A0A178MQT1"/>
<organism evidence="2 3">
    <name type="scientific">Magnetospirillum moscoviense</name>
    <dbReference type="NCBI Taxonomy" id="1437059"/>
    <lineage>
        <taxon>Bacteria</taxon>
        <taxon>Pseudomonadati</taxon>
        <taxon>Pseudomonadota</taxon>
        <taxon>Alphaproteobacteria</taxon>
        <taxon>Rhodospirillales</taxon>
        <taxon>Rhodospirillaceae</taxon>
        <taxon>Magnetospirillum</taxon>
    </lineage>
</organism>
<dbReference type="OrthoDB" id="9774625at2"/>
<evidence type="ECO:0000259" key="1">
    <source>
        <dbReference type="Pfam" id="PF13524"/>
    </source>
</evidence>